<reference evidence="6" key="1">
    <citation type="submission" date="2015-10" db="EMBL/GenBank/DDBJ databases">
        <authorList>
            <person name="Gilbert D.G."/>
        </authorList>
    </citation>
    <scope>NUCLEOTIDE SEQUENCE</scope>
    <source>
        <strain evidence="6">Phyl III-seqv23</strain>
    </source>
</reference>
<feature type="region of interest" description="Disordered" evidence="3">
    <location>
        <begin position="59"/>
        <end position="93"/>
    </location>
</feature>
<dbReference type="AlphaFoldDB" id="A0A0S4TQJ2"/>
<name>A0A0S4TQJ2_RALSL</name>
<dbReference type="SMART" id="SM00771">
    <property type="entry name" value="ZipA_C"/>
    <property type="match status" value="1"/>
</dbReference>
<evidence type="ECO:0000256" key="1">
    <source>
        <dbReference type="RuleBase" id="RU003612"/>
    </source>
</evidence>
<keyword evidence="2" id="KW-0997">Cell inner membrane</keyword>
<feature type="domain" description="ZipA C-terminal FtsZ-binding" evidence="5">
    <location>
        <begin position="254"/>
        <end position="383"/>
    </location>
</feature>
<dbReference type="GO" id="GO:0005886">
    <property type="term" value="C:plasma membrane"/>
    <property type="evidence" value="ECO:0007669"/>
    <property type="project" value="UniProtKB-SubCell"/>
</dbReference>
<sequence>MQDNNLVMALLGAGVVFVLVIVVYNQWQIRKARGPEAYQPPADEGVRTDAWKDRQEPALGAGAADDTGRVEPRLEPGLVPPPKPQPSTGSAETEAGVIGAELAPSGEEAALESAEAGAAPAAEDVPGALEPASGVIDPLIDCIVPLHPDREVSGDRLLPAMSKLRRAGTKQIHVEGLNPVANAWETIRAGQRYLDLQVAVQLANRTGPLNALEFSEFINAIDPLCEAADATPELPEMNETLANARELDAFASECDVQLGVSVISDGAPWSAAYVQTVATQDGLVLSRDGTRFTRFHAGMDGVQRALFTLQFVDTNFLRDDLTAKGGRQITLLLDVPLAEEVAKPFKQICEYAYTLSQRMGAQVVDDNLRPLTEQSFIAIQKHLRVLYDKLEARGLPAGSSAAVRLFSL</sequence>
<comment type="subcellular location">
    <subcellularLocation>
        <location evidence="2">Cell inner membrane</location>
        <topology evidence="2">Single-pass type I membrane protein</topology>
    </subcellularLocation>
</comment>
<evidence type="ECO:0000256" key="4">
    <source>
        <dbReference type="SAM" id="Phobius"/>
    </source>
</evidence>
<evidence type="ECO:0000256" key="3">
    <source>
        <dbReference type="SAM" id="MobiDB-lite"/>
    </source>
</evidence>
<protein>
    <recommendedName>
        <fullName evidence="1">Cell division protein ZipA</fullName>
    </recommendedName>
</protein>
<dbReference type="GO" id="GO:0090529">
    <property type="term" value="P:cell septum assembly"/>
    <property type="evidence" value="ECO:0007669"/>
    <property type="project" value="InterPro"/>
</dbReference>
<dbReference type="InterPro" id="IPR007449">
    <property type="entry name" value="ZipA_FtsZ-bd_C"/>
</dbReference>
<keyword evidence="4" id="KW-1133">Transmembrane helix</keyword>
<evidence type="ECO:0000259" key="5">
    <source>
        <dbReference type="SMART" id="SM00771"/>
    </source>
</evidence>
<accession>A0A0S4TQJ2</accession>
<proteinExistence type="inferred from homology"/>
<dbReference type="EMBL" id="LN899819">
    <property type="protein sequence ID" value="CUV11789.1"/>
    <property type="molecule type" value="Genomic_DNA"/>
</dbReference>
<keyword evidence="2 4" id="KW-0812">Transmembrane</keyword>
<dbReference type="Gene3D" id="3.30.1400.10">
    <property type="entry name" value="ZipA, C-terminal FtsZ-binding domain"/>
    <property type="match status" value="1"/>
</dbReference>
<keyword evidence="1 6" id="KW-0132">Cell division</keyword>
<evidence type="ECO:0000313" key="6">
    <source>
        <dbReference type="EMBL" id="CUV11789.1"/>
    </source>
</evidence>
<feature type="transmembrane region" description="Helical" evidence="4">
    <location>
        <begin position="6"/>
        <end position="24"/>
    </location>
</feature>
<keyword evidence="1" id="KW-0131">Cell cycle</keyword>
<evidence type="ECO:0000256" key="2">
    <source>
        <dbReference type="RuleBase" id="RU003613"/>
    </source>
</evidence>
<organism evidence="6">
    <name type="scientific">Ralstonia solanacearum</name>
    <name type="common">Pseudomonas solanacearum</name>
    <dbReference type="NCBI Taxonomy" id="305"/>
    <lineage>
        <taxon>Bacteria</taxon>
        <taxon>Pseudomonadati</taxon>
        <taxon>Pseudomonadota</taxon>
        <taxon>Betaproteobacteria</taxon>
        <taxon>Burkholderiales</taxon>
        <taxon>Burkholderiaceae</taxon>
        <taxon>Ralstonia</taxon>
        <taxon>Ralstonia solanacearum species complex</taxon>
    </lineage>
</organism>
<dbReference type="Pfam" id="PF04354">
    <property type="entry name" value="ZipA_C"/>
    <property type="match status" value="1"/>
</dbReference>
<keyword evidence="2" id="KW-1003">Cell membrane</keyword>
<dbReference type="SUPFAM" id="SSF64383">
    <property type="entry name" value="Cell-division protein ZipA, C-terminal domain"/>
    <property type="match status" value="1"/>
</dbReference>
<comment type="function">
    <text evidence="1">Essential cell division protein that stabilizes the FtsZ protofilaments by cross-linking them and that serves as a cytoplasmic membrane anchor for the Z ring. Also required for the recruitment to the septal ring of downstream cell division proteins.</text>
</comment>
<keyword evidence="2 4" id="KW-0472">Membrane</keyword>
<dbReference type="InterPro" id="IPR036765">
    <property type="entry name" value="ZipA_FtsZ-bd_C_sf"/>
</dbReference>
<comment type="similarity">
    <text evidence="1">Belongs to the ZipA family.</text>
</comment>
<gene>
    <name evidence="6" type="ORF">RUN39_v1_230045</name>
</gene>